<name>W4HL94_9RHOB</name>
<keyword evidence="2" id="KW-0808">Transferase</keyword>
<dbReference type="InterPro" id="IPR007345">
    <property type="entry name" value="Polysacch_pyruvyl_Trfase"/>
</dbReference>
<dbReference type="STRING" id="1379903.ATO8_08301"/>
<sequence length="396" mass="42569">MEFPAKKIRVGLLWHSAKSANLGVGALTLANIAIVEKAARDLGLRAEFTIIGWKDRRPPCTGRQVREIVELRLRDFVGSSGRLAQTLRDCDMVIDISAGDSFTDIYGVKRAATMIASKARALSVGTPLLLAPQTIGPFRTAWARRAAMGVMRRATLVCTRDDLSVEFLRSAGYGGRIVAASDVALRLPFEAVARPPSGRCRVGLNVSGLLFNGGYSGANMFGLRDSYADTIRALLDRLTARPDLEVHLVPHVLSDDMPVEDDHAASAILAGEFPSVILAPRFRDPVEAKGYIAGMDAFAGARMHACIAALSSCVPVLPMAYSRKFAGLFGGLGYDRVADLREDSTAEIVASVEAVIDDRDALRPLVRDCLDRGLARLALYEDAVADTLRQAAMAAA</sequence>
<dbReference type="PANTHER" id="PTHR36836:SF1">
    <property type="entry name" value="COLANIC ACID BIOSYNTHESIS PROTEIN WCAK"/>
    <property type="match status" value="1"/>
</dbReference>
<dbReference type="eggNOG" id="COG2327">
    <property type="taxonomic scope" value="Bacteria"/>
</dbReference>
<evidence type="ECO:0000259" key="1">
    <source>
        <dbReference type="Pfam" id="PF04230"/>
    </source>
</evidence>
<organism evidence="2 3">
    <name type="scientific">Roseivivax marinus</name>
    <dbReference type="NCBI Taxonomy" id="1379903"/>
    <lineage>
        <taxon>Bacteria</taxon>
        <taxon>Pseudomonadati</taxon>
        <taxon>Pseudomonadota</taxon>
        <taxon>Alphaproteobacteria</taxon>
        <taxon>Rhodobacterales</taxon>
        <taxon>Roseobacteraceae</taxon>
        <taxon>Roseivivax</taxon>
    </lineage>
</organism>
<proteinExistence type="predicted"/>
<dbReference type="PANTHER" id="PTHR36836">
    <property type="entry name" value="COLANIC ACID BIOSYNTHESIS PROTEIN WCAK"/>
    <property type="match status" value="1"/>
</dbReference>
<dbReference type="RefSeq" id="WP_043843647.1">
    <property type="nucleotide sequence ID" value="NZ_AQQW01000004.1"/>
</dbReference>
<feature type="domain" description="Polysaccharide pyruvyl transferase" evidence="1">
    <location>
        <begin position="38"/>
        <end position="322"/>
    </location>
</feature>
<dbReference type="GO" id="GO:0016740">
    <property type="term" value="F:transferase activity"/>
    <property type="evidence" value="ECO:0007669"/>
    <property type="project" value="UniProtKB-KW"/>
</dbReference>
<dbReference type="PATRIC" id="fig|1317118.6.peg.1721"/>
<dbReference type="Pfam" id="PF04230">
    <property type="entry name" value="PS_pyruv_trans"/>
    <property type="match status" value="1"/>
</dbReference>
<evidence type="ECO:0000313" key="3">
    <source>
        <dbReference type="Proteomes" id="UP000019063"/>
    </source>
</evidence>
<evidence type="ECO:0000313" key="2">
    <source>
        <dbReference type="EMBL" id="ETW13198.1"/>
    </source>
</evidence>
<accession>W4HL94</accession>
<dbReference type="Proteomes" id="UP000019063">
    <property type="component" value="Unassembled WGS sequence"/>
</dbReference>
<dbReference type="AlphaFoldDB" id="W4HL94"/>
<reference evidence="2 3" key="1">
    <citation type="journal article" date="2014" name="Antonie Van Leeuwenhoek">
        <title>Roseivivax atlanticus sp. nov., isolated from surface seawater of the Atlantic Ocean.</title>
        <authorList>
            <person name="Li G."/>
            <person name="Lai Q."/>
            <person name="Liu X."/>
            <person name="Sun F."/>
            <person name="Shao Z."/>
        </authorList>
    </citation>
    <scope>NUCLEOTIDE SEQUENCE [LARGE SCALE GENOMIC DNA]</scope>
    <source>
        <strain evidence="2 3">22II-s10s</strain>
    </source>
</reference>
<comment type="caution">
    <text evidence="2">The sequence shown here is derived from an EMBL/GenBank/DDBJ whole genome shotgun (WGS) entry which is preliminary data.</text>
</comment>
<keyword evidence="3" id="KW-1185">Reference proteome</keyword>
<gene>
    <name evidence="2" type="ORF">ATO8_08301</name>
</gene>
<dbReference type="EMBL" id="AQQW01000004">
    <property type="protein sequence ID" value="ETW13198.1"/>
    <property type="molecule type" value="Genomic_DNA"/>
</dbReference>
<protein>
    <submittedName>
        <fullName evidence="2">Polysaccharide pyruvyl transferase</fullName>
    </submittedName>
</protein>